<feature type="domain" description="DUF4178" evidence="1">
    <location>
        <begin position="52"/>
        <end position="187"/>
    </location>
</feature>
<keyword evidence="3" id="KW-1185">Reference proteome</keyword>
<dbReference type="eggNOG" id="ENOG5030NRI">
    <property type="taxonomic scope" value="Bacteria"/>
</dbReference>
<evidence type="ECO:0000259" key="1">
    <source>
        <dbReference type="Pfam" id="PF13785"/>
    </source>
</evidence>
<sequence>MWWLIAVILVIAVIVFLVLGRRKQNEETPEPAREDPFAHVTGAREFGPDILGPGAIVTRGGTDYVVRGTLTITEGYYTWYEHMLEGGHGSEYLSVEVDEGRLNLSWWITRGDLRLEPRRDVTVDDVDYHLKESGRATFTGEGETGLPPQGEVAYHDMEATDGGDRMLGMERFGDGQWETSLGHEVLPGELTVYPAPKQ</sequence>
<reference evidence="2 3" key="1">
    <citation type="journal article" date="2012" name="Stand. Genomic Sci.">
        <title>Genome sequence of the halotolerant bacterium Corynebacterium halotolerans type strain YIM 70093(T) (= DSM 44683(T)).</title>
        <authorList>
            <person name="Ruckert C."/>
            <person name="Albersmeier A."/>
            <person name="Al-Dilaimi A."/>
            <person name="Niehaus K."/>
            <person name="Szczepanowski R."/>
            <person name="Kalinowski J."/>
        </authorList>
    </citation>
    <scope>NUCLEOTIDE SEQUENCE [LARGE SCALE GENOMIC DNA]</scope>
    <source>
        <strain evidence="2">YIM 70093</strain>
    </source>
</reference>
<proteinExistence type="predicted"/>
<evidence type="ECO:0000313" key="3">
    <source>
        <dbReference type="Proteomes" id="UP000011723"/>
    </source>
</evidence>
<dbReference type="Pfam" id="PF13785">
    <property type="entry name" value="DUF4178"/>
    <property type="match status" value="1"/>
</dbReference>
<name>M1N0H7_9CORY</name>
<dbReference type="STRING" id="1121362.A605_12340"/>
<dbReference type="OrthoDB" id="3775810at2"/>
<evidence type="ECO:0000313" key="2">
    <source>
        <dbReference type="EMBL" id="AGF73464.1"/>
    </source>
</evidence>
<dbReference type="EMBL" id="CP003697">
    <property type="protein sequence ID" value="AGF73464.1"/>
    <property type="molecule type" value="Genomic_DNA"/>
</dbReference>
<dbReference type="InterPro" id="IPR025235">
    <property type="entry name" value="DUF4178"/>
</dbReference>
<dbReference type="AlphaFoldDB" id="M1N0H7"/>
<accession>M1N0H7</accession>
<protein>
    <recommendedName>
        <fullName evidence="1">DUF4178 domain-containing protein</fullName>
    </recommendedName>
</protein>
<dbReference type="HOGENOM" id="CLU_096023_0_0_11"/>
<dbReference type="Proteomes" id="UP000011723">
    <property type="component" value="Chromosome"/>
</dbReference>
<organism evidence="2 3">
    <name type="scientific">Corynebacterium halotolerans YIM 70093 = DSM 44683</name>
    <dbReference type="NCBI Taxonomy" id="1121362"/>
    <lineage>
        <taxon>Bacteria</taxon>
        <taxon>Bacillati</taxon>
        <taxon>Actinomycetota</taxon>
        <taxon>Actinomycetes</taxon>
        <taxon>Mycobacteriales</taxon>
        <taxon>Corynebacteriaceae</taxon>
        <taxon>Corynebacterium</taxon>
    </lineage>
</organism>
<gene>
    <name evidence="2" type="ORF">A605_12340</name>
</gene>
<dbReference type="PATRIC" id="fig|1121362.3.peg.2506"/>
<dbReference type="KEGG" id="chn:A605_12340"/>